<feature type="repeat" description="ANK" evidence="19">
    <location>
        <begin position="180"/>
        <end position="212"/>
    </location>
</feature>
<feature type="region of interest" description="Disordered" evidence="20">
    <location>
        <begin position="729"/>
        <end position="756"/>
    </location>
</feature>
<evidence type="ECO:0000256" key="21">
    <source>
        <dbReference type="SAM" id="Phobius"/>
    </source>
</evidence>
<dbReference type="Gene3D" id="1.25.40.20">
    <property type="entry name" value="Ankyrin repeat-containing domain"/>
    <property type="match status" value="1"/>
</dbReference>
<reference evidence="23 24" key="1">
    <citation type="submission" date="2016-06" db="EMBL/GenBank/DDBJ databases">
        <authorList>
            <person name="Kjaerup R.B."/>
            <person name="Dalgaard T.S."/>
            <person name="Juul-Madsen H.R."/>
        </authorList>
    </citation>
    <scope>NUCLEOTIDE SEQUENCE [LARGE SCALE GENOMIC DNA]</scope>
</reference>
<keyword evidence="9 21" id="KW-0812">Transmembrane</keyword>
<comment type="function">
    <text evidence="1">Palmitoyltransferase specific for casein kinase 1.</text>
</comment>
<dbReference type="EMBL" id="LT853696">
    <property type="protein sequence ID" value="SMQ51249.1"/>
    <property type="molecule type" value="Genomic_DNA"/>
</dbReference>
<feature type="transmembrane region" description="Helical" evidence="21">
    <location>
        <begin position="360"/>
        <end position="378"/>
    </location>
</feature>
<dbReference type="SMART" id="SM00318">
    <property type="entry name" value="SNc"/>
    <property type="match status" value="1"/>
</dbReference>
<dbReference type="PROSITE" id="PS50216">
    <property type="entry name" value="DHHC"/>
    <property type="match status" value="1"/>
</dbReference>
<dbReference type="InterPro" id="IPR036770">
    <property type="entry name" value="Ankyrin_rpt-contain_sf"/>
</dbReference>
<dbReference type="PROSITE" id="PS50088">
    <property type="entry name" value="ANK_REPEAT"/>
    <property type="match status" value="4"/>
</dbReference>
<evidence type="ECO:0000256" key="6">
    <source>
        <dbReference type="ARBA" id="ARBA00014651"/>
    </source>
</evidence>
<dbReference type="PROSITE" id="PS50297">
    <property type="entry name" value="ANK_REP_REGION"/>
    <property type="match status" value="3"/>
</dbReference>
<keyword evidence="11 21" id="KW-1133">Transmembrane helix</keyword>
<feature type="repeat" description="ANK" evidence="19">
    <location>
        <begin position="213"/>
        <end position="245"/>
    </location>
</feature>
<evidence type="ECO:0000256" key="1">
    <source>
        <dbReference type="ARBA" id="ARBA00002100"/>
    </source>
</evidence>
<dbReference type="PANTHER" id="PTHR24161">
    <property type="entry name" value="ANK_REP_REGION DOMAIN-CONTAINING PROTEIN-RELATED"/>
    <property type="match status" value="1"/>
</dbReference>
<evidence type="ECO:0000256" key="13">
    <source>
        <dbReference type="ARBA" id="ARBA00023136"/>
    </source>
</evidence>
<evidence type="ECO:0000256" key="14">
    <source>
        <dbReference type="ARBA" id="ARBA00023139"/>
    </source>
</evidence>
<comment type="similarity">
    <text evidence="3">Belongs to the DHHC palmitoyltransferase family. AKR/ZDHHC17 subfamily.</text>
</comment>
<evidence type="ECO:0000313" key="23">
    <source>
        <dbReference type="EMBL" id="SMQ51249.1"/>
    </source>
</evidence>
<evidence type="ECO:0000256" key="3">
    <source>
        <dbReference type="ARBA" id="ARBA00010104"/>
    </source>
</evidence>
<feature type="transmembrane region" description="Helical" evidence="21">
    <location>
        <begin position="488"/>
        <end position="512"/>
    </location>
</feature>
<evidence type="ECO:0000259" key="22">
    <source>
        <dbReference type="PROSITE" id="PS50830"/>
    </source>
</evidence>
<gene>
    <name evidence="23" type="ORF">ZT3D7_G6402</name>
</gene>
<comment type="subcellular location">
    <subcellularLocation>
        <location evidence="2">Early endosome membrane</location>
        <topology evidence="2">Multi-pass membrane protein</topology>
    </subcellularLocation>
</comment>
<dbReference type="GO" id="GO:0019706">
    <property type="term" value="F:protein-cysteine S-palmitoyltransferase activity"/>
    <property type="evidence" value="ECO:0007669"/>
    <property type="project" value="UniProtKB-EC"/>
</dbReference>
<dbReference type="SMART" id="SM00248">
    <property type="entry name" value="ANK"/>
    <property type="match status" value="5"/>
</dbReference>
<evidence type="ECO:0000256" key="12">
    <source>
        <dbReference type="ARBA" id="ARBA00023043"/>
    </source>
</evidence>
<feature type="domain" description="TNase-like" evidence="22">
    <location>
        <begin position="800"/>
        <end position="959"/>
    </location>
</feature>
<evidence type="ECO:0000256" key="2">
    <source>
        <dbReference type="ARBA" id="ARBA00004520"/>
    </source>
</evidence>
<evidence type="ECO:0000256" key="11">
    <source>
        <dbReference type="ARBA" id="ARBA00022989"/>
    </source>
</evidence>
<evidence type="ECO:0000256" key="16">
    <source>
        <dbReference type="ARBA" id="ARBA00030960"/>
    </source>
</evidence>
<evidence type="ECO:0000256" key="17">
    <source>
        <dbReference type="ARBA" id="ARBA00031920"/>
    </source>
</evidence>
<keyword evidence="13 21" id="KW-0472">Membrane</keyword>
<evidence type="ECO:0000256" key="18">
    <source>
        <dbReference type="ARBA" id="ARBA00048048"/>
    </source>
</evidence>
<organism evidence="23 24">
    <name type="scientific">Zymoseptoria tritici (strain ST99CH_3D7)</name>
    <dbReference type="NCBI Taxonomy" id="1276538"/>
    <lineage>
        <taxon>Eukaryota</taxon>
        <taxon>Fungi</taxon>
        <taxon>Dikarya</taxon>
        <taxon>Ascomycota</taxon>
        <taxon>Pezizomycotina</taxon>
        <taxon>Dothideomycetes</taxon>
        <taxon>Dothideomycetidae</taxon>
        <taxon>Mycosphaerellales</taxon>
        <taxon>Mycosphaerellaceae</taxon>
        <taxon>Zymoseptoria</taxon>
    </lineage>
</organism>
<sequence>MASREASRPSSPGRRDSGSAPSSPTKDGLDKVELSDLDASPPQLPIESDLMQLARLGELRAIQKLFDSGRYTARSTDEQGITALHWAAINGHHALCHFLVQSGADVNAKGGDAQATPVLWASKKFNLQVISLLLTNGADPLIRDDQGYNLLHSATLDGNVYQLILLLYQSDIPVDVQDAQGHTSLMWAAYKGFPACIDVLLRFGADVHATDDMGFTSLHWALVKGNYLCIQKLIEAGSDRFAKSKPTEGETEGDTPSMTASKMKSDRQWRKALLESGYDEHGCPQKFPIPMVHDRRLFFQRFFFLWPFALGGLQLHMLAYLNVWVSVPGVLIVGYGLQFAVQKLLRWAPSDMNSMHKTPFLAGVFAATLFWVAVRFIFKIFPNTLFSNFFLTVAFTTCMCLTTYFYTMTMTADPGFIPKGASRGQTKKTIDELVEHNAFNEAQFCTTCMIRKPLRSKHCRRCGRCVAREDHHCPWVDNCIAVNNHKHFILYILSMVAGIALLIRLFFAYLTILPAPTKPICTFLNPELCAEFEKDPLTLVTTAWASVQLTWTVMLVFVQFFQVARNLTTFESMRNTDQVGPILSAITTGTMSMDDAQVTGPAAGSSHKHAHRKKEGCLARWSKLLGIDTFLTIAFQGYNGAKDSRSPSRTPRRKQNPFSRGVVRNCQDFWCDGPVFGRKVGNEGLVGGERVDYGGLYDVPGGGARGWRGYEAVPALAEAGRPFAMLWKKQSSEEASKPNNASTSPPPPSRPGKQPWTNTSVALTVVVSVTASWAALRFYKRFLRRIPNISHLHPDALRTRSLYGYVTRVGDGDNFRFFHTPLGIFAGWGWLPSRRVQDLGKKELQDQTLHVRIAGVDAPECAHFGRPAQPYSAEALEWLKGTVEGRYVRVYPLRKDQYERVVGKVVSRWVRKDLGTAMIKTGCATVYEAKFGSEFAGLEEVYRKEEEKARAGGKGMWKAPGLVGRILGGKGEVRESPREYKNRMKAEDMAK</sequence>
<evidence type="ECO:0000256" key="7">
    <source>
        <dbReference type="ARBA" id="ARBA00016875"/>
    </source>
</evidence>
<feature type="repeat" description="ANK" evidence="19">
    <location>
        <begin position="79"/>
        <end position="111"/>
    </location>
</feature>
<evidence type="ECO:0000256" key="5">
    <source>
        <dbReference type="ARBA" id="ARBA00013404"/>
    </source>
</evidence>
<evidence type="ECO:0000256" key="19">
    <source>
        <dbReference type="PROSITE-ProRule" id="PRU00023"/>
    </source>
</evidence>
<name>A0A1X7RV39_ZYMT9</name>
<evidence type="ECO:0000256" key="9">
    <source>
        <dbReference type="ARBA" id="ARBA00022692"/>
    </source>
</evidence>
<keyword evidence="15" id="KW-0449">Lipoprotein</keyword>
<dbReference type="Pfam" id="PF00565">
    <property type="entry name" value="SNase"/>
    <property type="match status" value="1"/>
</dbReference>
<dbReference type="EC" id="2.3.1.225" evidence="4"/>
<feature type="transmembrane region" description="Helical" evidence="21">
    <location>
        <begin position="384"/>
        <end position="406"/>
    </location>
</feature>
<dbReference type="PROSITE" id="PS50830">
    <property type="entry name" value="TNASE_3"/>
    <property type="match status" value="1"/>
</dbReference>
<evidence type="ECO:0000256" key="8">
    <source>
        <dbReference type="ARBA" id="ARBA00017919"/>
    </source>
</evidence>
<dbReference type="InterPro" id="IPR001594">
    <property type="entry name" value="Palmitoyltrfase_DHHC"/>
</dbReference>
<dbReference type="InterPro" id="IPR016071">
    <property type="entry name" value="Staphylococal_nuclease_OB-fold"/>
</dbReference>
<feature type="region of interest" description="Disordered" evidence="20">
    <location>
        <begin position="241"/>
        <end position="265"/>
    </location>
</feature>
<keyword evidence="14" id="KW-0564">Palmitate</keyword>
<evidence type="ECO:0000256" key="4">
    <source>
        <dbReference type="ARBA" id="ARBA00012210"/>
    </source>
</evidence>
<dbReference type="SUPFAM" id="SSF50199">
    <property type="entry name" value="Staphylococcal nuclease"/>
    <property type="match status" value="1"/>
</dbReference>
<feature type="compositionally biased region" description="Low complexity" evidence="20">
    <location>
        <begin position="8"/>
        <end position="24"/>
    </location>
</feature>
<dbReference type="AlphaFoldDB" id="A0A1X7RV39"/>
<dbReference type="STRING" id="1276538.A0A1X7RV39"/>
<accession>A0A1X7RV39</accession>
<dbReference type="InterPro" id="IPR002110">
    <property type="entry name" value="Ankyrin_rpt"/>
</dbReference>
<keyword evidence="24" id="KW-1185">Reference proteome</keyword>
<dbReference type="GO" id="GO:0031901">
    <property type="term" value="C:early endosome membrane"/>
    <property type="evidence" value="ECO:0007669"/>
    <property type="project" value="UniProtKB-SubCell"/>
</dbReference>
<evidence type="ECO:0000313" key="24">
    <source>
        <dbReference type="Proteomes" id="UP000215127"/>
    </source>
</evidence>
<feature type="region of interest" description="Disordered" evidence="20">
    <location>
        <begin position="1"/>
        <end position="43"/>
    </location>
</feature>
<dbReference type="SUPFAM" id="SSF48403">
    <property type="entry name" value="Ankyrin repeat"/>
    <property type="match status" value="1"/>
</dbReference>
<dbReference type="Pfam" id="PF12796">
    <property type="entry name" value="Ank_2"/>
    <property type="match status" value="2"/>
</dbReference>
<feature type="repeat" description="ANK" evidence="19">
    <location>
        <begin position="113"/>
        <end position="145"/>
    </location>
</feature>
<feature type="transmembrane region" description="Helical" evidence="21">
    <location>
        <begin position="298"/>
        <end position="317"/>
    </location>
</feature>
<keyword evidence="10" id="KW-0677">Repeat</keyword>
<evidence type="ECO:0000256" key="20">
    <source>
        <dbReference type="SAM" id="MobiDB-lite"/>
    </source>
</evidence>
<dbReference type="InterPro" id="IPR035437">
    <property type="entry name" value="SNase_OB-fold_sf"/>
</dbReference>
<evidence type="ECO:0000256" key="15">
    <source>
        <dbReference type="ARBA" id="ARBA00023288"/>
    </source>
</evidence>
<evidence type="ECO:0000256" key="10">
    <source>
        <dbReference type="ARBA" id="ARBA00022737"/>
    </source>
</evidence>
<protein>
    <recommendedName>
        <fullName evidence="7">Palmitoyltransferase AKR1</fullName>
        <ecNumber evidence="4">2.3.1.225</ecNumber>
    </recommendedName>
    <alternativeName>
        <fullName evidence="16 17">Ankyrin repeat-containing protein AKR1</fullName>
    </alternativeName>
    <alternativeName>
        <fullName evidence="8">Palmitoyltransferase akr1</fullName>
    </alternativeName>
    <alternativeName>
        <fullName evidence="5 6">Probable endonuclease LCL3</fullName>
    </alternativeName>
</protein>
<dbReference type="Proteomes" id="UP000215127">
    <property type="component" value="Chromosome 5"/>
</dbReference>
<dbReference type="Gene3D" id="2.40.50.90">
    <property type="match status" value="1"/>
</dbReference>
<proteinExistence type="inferred from homology"/>
<dbReference type="Pfam" id="PF01529">
    <property type="entry name" value="DHHC"/>
    <property type="match status" value="1"/>
</dbReference>
<dbReference type="PANTHER" id="PTHR24161:SF85">
    <property type="entry name" value="PALMITOYLTRANSFERASE HIP14"/>
    <property type="match status" value="1"/>
</dbReference>
<keyword evidence="12 19" id="KW-0040">ANK repeat</keyword>
<comment type="catalytic activity">
    <reaction evidence="18">
        <text>L-cysteinyl-[protein] + hexadecanoyl-CoA = S-hexadecanoyl-L-cysteinyl-[protein] + CoA</text>
        <dbReference type="Rhea" id="RHEA:36683"/>
        <dbReference type="Rhea" id="RHEA-COMP:10131"/>
        <dbReference type="Rhea" id="RHEA-COMP:11032"/>
        <dbReference type="ChEBI" id="CHEBI:29950"/>
        <dbReference type="ChEBI" id="CHEBI:57287"/>
        <dbReference type="ChEBI" id="CHEBI:57379"/>
        <dbReference type="ChEBI" id="CHEBI:74151"/>
        <dbReference type="EC" id="2.3.1.225"/>
    </reaction>
</comment>